<dbReference type="Gene3D" id="1.10.4030.10">
    <property type="entry name" value="Porin chaperone SurA, peptide-binding domain"/>
    <property type="match status" value="1"/>
</dbReference>
<protein>
    <recommendedName>
        <fullName evidence="1">Parvulin-like PPIase</fullName>
    </recommendedName>
    <alternativeName>
        <fullName evidence="7">Peptidyl-prolyl cis-trans isomerase plp</fullName>
    </alternativeName>
    <alternativeName>
        <fullName evidence="8">Rotamase plp</fullName>
    </alternativeName>
</protein>
<dbReference type="InterPro" id="IPR015391">
    <property type="entry name" value="SurA_N"/>
</dbReference>
<evidence type="ECO:0000256" key="5">
    <source>
        <dbReference type="ARBA" id="ARBA00023186"/>
    </source>
</evidence>
<evidence type="ECO:0000256" key="9">
    <source>
        <dbReference type="PROSITE-ProRule" id="PRU00278"/>
    </source>
</evidence>
<evidence type="ECO:0000259" key="11">
    <source>
        <dbReference type="PROSITE" id="PS50198"/>
    </source>
</evidence>
<gene>
    <name evidence="12" type="ORF">BSL82_01975</name>
</gene>
<dbReference type="KEGG" id="sphj:BSL82_01975"/>
<feature type="signal peptide" evidence="10">
    <location>
        <begin position="1"/>
        <end position="22"/>
    </location>
</feature>
<evidence type="ECO:0000256" key="6">
    <source>
        <dbReference type="ARBA" id="ARBA00023235"/>
    </source>
</evidence>
<evidence type="ECO:0000256" key="1">
    <source>
        <dbReference type="ARBA" id="ARBA00018370"/>
    </source>
</evidence>
<evidence type="ECO:0000256" key="10">
    <source>
        <dbReference type="SAM" id="SignalP"/>
    </source>
</evidence>
<dbReference type="PANTHER" id="PTHR47637:SF1">
    <property type="entry name" value="CHAPERONE SURA"/>
    <property type="match status" value="1"/>
</dbReference>
<dbReference type="InterPro" id="IPR027304">
    <property type="entry name" value="Trigger_fact/SurA_dom_sf"/>
</dbReference>
<evidence type="ECO:0000256" key="7">
    <source>
        <dbReference type="ARBA" id="ARBA00030642"/>
    </source>
</evidence>
<reference evidence="13" key="1">
    <citation type="submission" date="2016-11" db="EMBL/GenBank/DDBJ databases">
        <title>Complete Genome Sequence of alachlor-degrading Sphingomonas sp. strain JJ-A5.</title>
        <authorList>
            <person name="Lee H."/>
            <person name="Ka J.-O."/>
        </authorList>
    </citation>
    <scope>NUCLEOTIDE SEQUENCE [LARGE SCALE GENOMIC DNA]</scope>
    <source>
        <strain evidence="13">JJ-A5</strain>
    </source>
</reference>
<dbReference type="InterPro" id="IPR000297">
    <property type="entry name" value="PPIase_PpiC"/>
</dbReference>
<evidence type="ECO:0000313" key="12">
    <source>
        <dbReference type="EMBL" id="API58220.1"/>
    </source>
</evidence>
<evidence type="ECO:0000256" key="8">
    <source>
        <dbReference type="ARBA" id="ARBA00031484"/>
    </source>
</evidence>
<dbReference type="PANTHER" id="PTHR47637">
    <property type="entry name" value="CHAPERONE SURA"/>
    <property type="match status" value="1"/>
</dbReference>
<dbReference type="GO" id="GO:0003755">
    <property type="term" value="F:peptidyl-prolyl cis-trans isomerase activity"/>
    <property type="evidence" value="ECO:0007669"/>
    <property type="project" value="UniProtKB-KW"/>
</dbReference>
<keyword evidence="5" id="KW-0143">Chaperone</keyword>
<dbReference type="SUPFAM" id="SSF54534">
    <property type="entry name" value="FKBP-like"/>
    <property type="match status" value="2"/>
</dbReference>
<keyword evidence="2 10" id="KW-0732">Signal</keyword>
<keyword evidence="6 9" id="KW-0413">Isomerase</keyword>
<dbReference type="InterPro" id="IPR046357">
    <property type="entry name" value="PPIase_dom_sf"/>
</dbReference>
<dbReference type="InterPro" id="IPR050280">
    <property type="entry name" value="OMP_Chaperone_SurA"/>
</dbReference>
<evidence type="ECO:0000256" key="4">
    <source>
        <dbReference type="ARBA" id="ARBA00023110"/>
    </source>
</evidence>
<feature type="chain" id="PRO_5013154306" description="Parvulin-like PPIase" evidence="10">
    <location>
        <begin position="23"/>
        <end position="436"/>
    </location>
</feature>
<dbReference type="STRING" id="1921510.BSL82_01975"/>
<dbReference type="SUPFAM" id="SSF109998">
    <property type="entry name" value="Triger factor/SurA peptide-binding domain-like"/>
    <property type="match status" value="1"/>
</dbReference>
<sequence length="436" mass="47734">MRVAPWLLTSMILAATPFPIGAQSAPEGDFNLPPELTILGPTDPSVRKATAIVNGEIITDTDIEHRLNLVLTANRGQVDAAERERLRMQVLRNLIDEKLQIQEARSNEITIPEAEVEQTFARVAQNFKREPKDFAEFLKASGSSDTALKQQIRGELAWSRLLRRRVEPFVNVGDEEVEGIIERLKEAQGSEEYRVGEIFLSATPENKAEVMANAERIAEQIRGGASFIAYARQFSQASSAAVGGDLGWMRAEQLPESIAATIRSMNPGSLGGPVEVPGGIMLVALIDKRQIGSDPRQAVLNMKQIAISFPPGTTEAQTASRVEAFNAATRRGGCGTAEAVAQKFDAEVVANDSLRLGELPEQLQEIVGRLQVGEATPPFGSLADGVRVLILCGRDEGSVSTPSFDQVYAQLNEQRVSMRAQRYLRDLRRDAIIDYR</sequence>
<dbReference type="Pfam" id="PF00639">
    <property type="entry name" value="Rotamase"/>
    <property type="match status" value="1"/>
</dbReference>
<keyword evidence="4 9" id="KW-0697">Rotamase</keyword>
<dbReference type="Pfam" id="PF09312">
    <property type="entry name" value="SurA_N"/>
    <property type="match status" value="1"/>
</dbReference>
<dbReference type="AlphaFoldDB" id="A0A1L3ZRJ0"/>
<organism evidence="12 13">
    <name type="scientific">Tardibacter chloracetimidivorans</name>
    <dbReference type="NCBI Taxonomy" id="1921510"/>
    <lineage>
        <taxon>Bacteria</taxon>
        <taxon>Pseudomonadati</taxon>
        <taxon>Pseudomonadota</taxon>
        <taxon>Alphaproteobacteria</taxon>
        <taxon>Sphingomonadales</taxon>
        <taxon>Sphingomonadaceae</taxon>
        <taxon>Tardibacter</taxon>
    </lineage>
</organism>
<accession>A0A1L3ZRJ0</accession>
<dbReference type="Proteomes" id="UP000182063">
    <property type="component" value="Chromosome"/>
</dbReference>
<evidence type="ECO:0000256" key="3">
    <source>
        <dbReference type="ARBA" id="ARBA00022764"/>
    </source>
</evidence>
<dbReference type="PROSITE" id="PS50198">
    <property type="entry name" value="PPIC_PPIASE_2"/>
    <property type="match status" value="1"/>
</dbReference>
<name>A0A1L3ZRJ0_9SPHN</name>
<feature type="domain" description="PpiC" evidence="11">
    <location>
        <begin position="190"/>
        <end position="287"/>
    </location>
</feature>
<dbReference type="EMBL" id="CP018221">
    <property type="protein sequence ID" value="API58220.1"/>
    <property type="molecule type" value="Genomic_DNA"/>
</dbReference>
<dbReference type="Gene3D" id="3.10.50.40">
    <property type="match status" value="1"/>
</dbReference>
<keyword evidence="13" id="KW-1185">Reference proteome</keyword>
<keyword evidence="3" id="KW-0574">Periplasm</keyword>
<evidence type="ECO:0000313" key="13">
    <source>
        <dbReference type="Proteomes" id="UP000182063"/>
    </source>
</evidence>
<evidence type="ECO:0000256" key="2">
    <source>
        <dbReference type="ARBA" id="ARBA00022729"/>
    </source>
</evidence>
<proteinExistence type="predicted"/>